<evidence type="ECO:0000256" key="4">
    <source>
        <dbReference type="ARBA" id="ARBA00023136"/>
    </source>
</evidence>
<accession>A0A934PNC5</accession>
<protein>
    <submittedName>
        <fullName evidence="6">DUF2304 domain-containing protein</fullName>
    </submittedName>
</protein>
<keyword evidence="3 5" id="KW-1133">Transmembrane helix</keyword>
<proteinExistence type="predicted"/>
<evidence type="ECO:0000256" key="2">
    <source>
        <dbReference type="ARBA" id="ARBA00022692"/>
    </source>
</evidence>
<keyword evidence="2 5" id="KW-0812">Transmembrane</keyword>
<dbReference type="CDD" id="cd16914">
    <property type="entry name" value="EcfT"/>
    <property type="match status" value="1"/>
</dbReference>
<evidence type="ECO:0000313" key="7">
    <source>
        <dbReference type="Proteomes" id="UP000609172"/>
    </source>
</evidence>
<dbReference type="Proteomes" id="UP000609172">
    <property type="component" value="Unassembled WGS sequence"/>
</dbReference>
<sequence length="597" mass="68695">MQNQIINIIKQEPFVGEDGQSYIKCTKEILTPRKTYIKGVVSGKYRGDKIPSDSDISYLYEFEIYEAEVLCNSKDDFRKDIAFRFPNDFTNVLSSNTIKGIVFPKQKLPHTLPVKVKADNRNFGVNILEPQLFEFEINRKYHQTEGEEVFGTFNAFITGYVFDYERIEQIEYIPAVEEVDNIEEPNGKNPLLCVPSKVKTGKVETKGNYTREEYLCANHPDKVWGNWKYTSTSNSISNPYTGSAKYNDSFDYGGCLGQVLGILAVVIAAFFLIKLWPILLILVGYYLFILLLGILPTLFKWIFRILGVLMILGFIGLLINDFSRSRLPYQPSPVVDLPRERNVPVPVLAPIPDHIDDNDNTNNNILHDSLITRFRSWNDYGGNTYEGKYSIKLSDFRRAHYHKDGLKATQGTKQDYDAIIHNLKEYDKNNIPSLYRLFDSIGDANKLDRIKFAEMVVTFIQDIPYAIVLENGCDSRLYEDWFTKQYLQNNKGECDGYQKFGINTPVEFLTNLKGDCDTRSLLLYTIFSHYNYDVVVLSSEFYSHSIIGINLPLNGTVYAYNQKRYVMWETTTPNAKPGRIPNEIANLNNWRISLKSK</sequence>
<name>A0A934PNC5_9FLAO</name>
<organism evidence="6 7">
    <name type="scientific">Flavobacterium agrisoli</name>
    <dbReference type="NCBI Taxonomy" id="2793066"/>
    <lineage>
        <taxon>Bacteria</taxon>
        <taxon>Pseudomonadati</taxon>
        <taxon>Bacteroidota</taxon>
        <taxon>Flavobacteriia</taxon>
        <taxon>Flavobacteriales</taxon>
        <taxon>Flavobacteriaceae</taxon>
        <taxon>Flavobacterium</taxon>
    </lineage>
</organism>
<feature type="transmembrane region" description="Helical" evidence="5">
    <location>
        <begin position="256"/>
        <end position="273"/>
    </location>
</feature>
<feature type="transmembrane region" description="Helical" evidence="5">
    <location>
        <begin position="301"/>
        <end position="319"/>
    </location>
</feature>
<evidence type="ECO:0000256" key="3">
    <source>
        <dbReference type="ARBA" id="ARBA00022989"/>
    </source>
</evidence>
<reference evidence="6" key="1">
    <citation type="submission" date="2020-12" db="EMBL/GenBank/DDBJ databases">
        <title>Bacterial novel species Flavobacterium sp. SE-1-e isolated from soil.</title>
        <authorList>
            <person name="Jung H.-Y."/>
        </authorList>
    </citation>
    <scope>NUCLEOTIDE SEQUENCE</scope>
    <source>
        <strain evidence="6">SE-1-e</strain>
    </source>
</reference>
<evidence type="ECO:0000256" key="1">
    <source>
        <dbReference type="ARBA" id="ARBA00004141"/>
    </source>
</evidence>
<dbReference type="RefSeq" id="WP_200106213.1">
    <property type="nucleotide sequence ID" value="NZ_JAEHFV010000003.1"/>
</dbReference>
<feature type="transmembrane region" description="Helical" evidence="5">
    <location>
        <begin position="278"/>
        <end position="295"/>
    </location>
</feature>
<dbReference type="EMBL" id="JAEHFV010000003">
    <property type="protein sequence ID" value="MBK0370088.1"/>
    <property type="molecule type" value="Genomic_DNA"/>
</dbReference>
<comment type="caution">
    <text evidence="6">The sequence shown here is derived from an EMBL/GenBank/DDBJ whole genome shotgun (WGS) entry which is preliminary data.</text>
</comment>
<dbReference type="AlphaFoldDB" id="A0A934PNC5"/>
<evidence type="ECO:0000256" key="5">
    <source>
        <dbReference type="SAM" id="Phobius"/>
    </source>
</evidence>
<evidence type="ECO:0000313" key="6">
    <source>
        <dbReference type="EMBL" id="MBK0370088.1"/>
    </source>
</evidence>
<dbReference type="GO" id="GO:0005886">
    <property type="term" value="C:plasma membrane"/>
    <property type="evidence" value="ECO:0007669"/>
    <property type="project" value="UniProtKB-ARBA"/>
</dbReference>
<dbReference type="InterPro" id="IPR003339">
    <property type="entry name" value="ABC/ECF_trnsptr_transmembrane"/>
</dbReference>
<comment type="subcellular location">
    <subcellularLocation>
        <location evidence="1">Membrane</location>
        <topology evidence="1">Multi-pass membrane protein</topology>
    </subcellularLocation>
</comment>
<keyword evidence="4 5" id="KW-0472">Membrane</keyword>
<gene>
    <name evidence="6" type="ORF">I5M07_09555</name>
</gene>
<keyword evidence="7" id="KW-1185">Reference proteome</keyword>